<evidence type="ECO:0000256" key="3">
    <source>
        <dbReference type="ARBA" id="ARBA00022475"/>
    </source>
</evidence>
<evidence type="ECO:0000259" key="8">
    <source>
        <dbReference type="PROSITE" id="PS50928"/>
    </source>
</evidence>
<evidence type="ECO:0000256" key="1">
    <source>
        <dbReference type="ARBA" id="ARBA00004651"/>
    </source>
</evidence>
<keyword evidence="6 7" id="KW-0472">Membrane</keyword>
<keyword evidence="10" id="KW-1185">Reference proteome</keyword>
<proteinExistence type="inferred from homology"/>
<evidence type="ECO:0000256" key="6">
    <source>
        <dbReference type="ARBA" id="ARBA00023136"/>
    </source>
</evidence>
<feature type="transmembrane region" description="Helical" evidence="7">
    <location>
        <begin position="74"/>
        <end position="94"/>
    </location>
</feature>
<feature type="transmembrane region" description="Helical" evidence="7">
    <location>
        <begin position="106"/>
        <end position="127"/>
    </location>
</feature>
<feature type="transmembrane region" description="Helical" evidence="7">
    <location>
        <begin position="236"/>
        <end position="256"/>
    </location>
</feature>
<dbReference type="InterPro" id="IPR035906">
    <property type="entry name" value="MetI-like_sf"/>
</dbReference>
<dbReference type="PANTHER" id="PTHR30614">
    <property type="entry name" value="MEMBRANE COMPONENT OF AMINO ACID ABC TRANSPORTER"/>
    <property type="match status" value="1"/>
</dbReference>
<evidence type="ECO:0000256" key="7">
    <source>
        <dbReference type="RuleBase" id="RU363032"/>
    </source>
</evidence>
<protein>
    <submittedName>
        <fullName evidence="9">Amino acid ABC transporter permease</fullName>
    </submittedName>
</protein>
<dbReference type="Gene3D" id="1.10.3720.10">
    <property type="entry name" value="MetI-like"/>
    <property type="match status" value="1"/>
</dbReference>
<dbReference type="NCBIfam" id="TIGR01726">
    <property type="entry name" value="HEQRo_perm_3TM"/>
    <property type="match status" value="1"/>
</dbReference>
<comment type="similarity">
    <text evidence="7">Belongs to the binding-protein-dependent transport system permease family.</text>
</comment>
<dbReference type="CDD" id="cd06261">
    <property type="entry name" value="TM_PBP2"/>
    <property type="match status" value="1"/>
</dbReference>
<evidence type="ECO:0000256" key="5">
    <source>
        <dbReference type="ARBA" id="ARBA00022989"/>
    </source>
</evidence>
<evidence type="ECO:0000313" key="10">
    <source>
        <dbReference type="Proteomes" id="UP001500751"/>
    </source>
</evidence>
<keyword evidence="5 7" id="KW-1133">Transmembrane helix</keyword>
<evidence type="ECO:0000256" key="2">
    <source>
        <dbReference type="ARBA" id="ARBA00022448"/>
    </source>
</evidence>
<comment type="subcellular location">
    <subcellularLocation>
        <location evidence="1 7">Cell membrane</location>
        <topology evidence="1 7">Multi-pass membrane protein</topology>
    </subcellularLocation>
</comment>
<dbReference type="InterPro" id="IPR043429">
    <property type="entry name" value="ArtM/GltK/GlnP/TcyL/YhdX-like"/>
</dbReference>
<evidence type="ECO:0000313" key="9">
    <source>
        <dbReference type="EMBL" id="GAA2010801.1"/>
    </source>
</evidence>
<sequence>MNDTGFLYDAPGPRARRRILAASVLSGLALVAAVAWIVVRFNDRGQFVSDLWLPFDDPSVWSTILEGLGNTLKAAAMAIAFAITFGAVLAAGRLSDHAPVRWVANLVVEVFRAIPLLIMMIGLFAAFPESLGPLWSVVIALTLYNGSLLSEVFRAGVNGVPSGQREAAFALGLRKTQVMTLVLLPQAVRTMLPVIISQCVVTLKDTALGRIVTYQELLLAGGTIEVTYQNYVPTTVVLGAIYIALNMSVSSIAQLAQRWLSRARKGAPVVPAATIEDAVA</sequence>
<dbReference type="PROSITE" id="PS50928">
    <property type="entry name" value="ABC_TM1"/>
    <property type="match status" value="1"/>
</dbReference>
<feature type="domain" description="ABC transmembrane type-1" evidence="8">
    <location>
        <begin position="68"/>
        <end position="253"/>
    </location>
</feature>
<keyword evidence="4 7" id="KW-0812">Transmembrane</keyword>
<name>A0ABN2TIH8_9ACTN</name>
<dbReference type="Pfam" id="PF00528">
    <property type="entry name" value="BPD_transp_1"/>
    <property type="match status" value="1"/>
</dbReference>
<gene>
    <name evidence="9" type="ORF">GCM10009839_00920</name>
</gene>
<dbReference type="EMBL" id="BAAAQN010000001">
    <property type="protein sequence ID" value="GAA2010801.1"/>
    <property type="molecule type" value="Genomic_DNA"/>
</dbReference>
<dbReference type="PANTHER" id="PTHR30614:SF21">
    <property type="entry name" value="AMINO ACID ABC TRANSPORTER PERMEASE"/>
    <property type="match status" value="1"/>
</dbReference>
<comment type="caution">
    <text evidence="9">The sequence shown here is derived from an EMBL/GenBank/DDBJ whole genome shotgun (WGS) entry which is preliminary data.</text>
</comment>
<feature type="transmembrane region" description="Helical" evidence="7">
    <location>
        <begin position="20"/>
        <end position="39"/>
    </location>
</feature>
<dbReference type="InterPro" id="IPR000515">
    <property type="entry name" value="MetI-like"/>
</dbReference>
<keyword evidence="2 7" id="KW-0813">Transport</keyword>
<accession>A0ABN2TIH8</accession>
<organism evidence="9 10">
    <name type="scientific">Catenulispora yoronensis</name>
    <dbReference type="NCBI Taxonomy" id="450799"/>
    <lineage>
        <taxon>Bacteria</taxon>
        <taxon>Bacillati</taxon>
        <taxon>Actinomycetota</taxon>
        <taxon>Actinomycetes</taxon>
        <taxon>Catenulisporales</taxon>
        <taxon>Catenulisporaceae</taxon>
        <taxon>Catenulispora</taxon>
    </lineage>
</organism>
<keyword evidence="3" id="KW-1003">Cell membrane</keyword>
<dbReference type="InterPro" id="IPR010065">
    <property type="entry name" value="AA_ABC_transptr_permease_3TM"/>
</dbReference>
<reference evidence="9 10" key="1">
    <citation type="journal article" date="2019" name="Int. J. Syst. Evol. Microbiol.">
        <title>The Global Catalogue of Microorganisms (GCM) 10K type strain sequencing project: providing services to taxonomists for standard genome sequencing and annotation.</title>
        <authorList>
            <consortium name="The Broad Institute Genomics Platform"/>
            <consortium name="The Broad Institute Genome Sequencing Center for Infectious Disease"/>
            <person name="Wu L."/>
            <person name="Ma J."/>
        </authorList>
    </citation>
    <scope>NUCLEOTIDE SEQUENCE [LARGE SCALE GENOMIC DNA]</scope>
    <source>
        <strain evidence="9 10">JCM 16014</strain>
    </source>
</reference>
<dbReference type="SUPFAM" id="SSF161098">
    <property type="entry name" value="MetI-like"/>
    <property type="match status" value="1"/>
</dbReference>
<evidence type="ECO:0000256" key="4">
    <source>
        <dbReference type="ARBA" id="ARBA00022692"/>
    </source>
</evidence>
<dbReference type="Proteomes" id="UP001500751">
    <property type="component" value="Unassembled WGS sequence"/>
</dbReference>
<dbReference type="RefSeq" id="WP_344663425.1">
    <property type="nucleotide sequence ID" value="NZ_BAAAQN010000001.1"/>
</dbReference>